<feature type="binding site" evidence="13">
    <location>
        <position position="212"/>
    </location>
    <ligand>
        <name>Zn(2+)</name>
        <dbReference type="ChEBI" id="CHEBI:29105"/>
    </ligand>
</feature>
<dbReference type="InterPro" id="IPR009080">
    <property type="entry name" value="tRNAsynth_Ia_anticodon-bd"/>
</dbReference>
<feature type="binding site" evidence="13">
    <location>
        <position position="32"/>
    </location>
    <ligand>
        <name>Zn(2+)</name>
        <dbReference type="ChEBI" id="CHEBI:29105"/>
    </ligand>
</feature>
<comment type="subunit">
    <text evidence="3 13">Monomer.</text>
</comment>
<feature type="short sequence motif" description="'KMSKS' region" evidence="13">
    <location>
        <begin position="269"/>
        <end position="273"/>
    </location>
</feature>
<keyword evidence="9 13" id="KW-0067">ATP-binding</keyword>
<dbReference type="Pfam" id="PF09190">
    <property type="entry name" value="DALR_2"/>
    <property type="match status" value="1"/>
</dbReference>
<dbReference type="GO" id="GO:0008270">
    <property type="term" value="F:zinc ion binding"/>
    <property type="evidence" value="ECO:0007669"/>
    <property type="project" value="UniProtKB-UniRule"/>
</dbReference>
<evidence type="ECO:0000256" key="6">
    <source>
        <dbReference type="ARBA" id="ARBA00022723"/>
    </source>
</evidence>
<feature type="binding site" evidence="13">
    <location>
        <position position="237"/>
    </location>
    <ligand>
        <name>Zn(2+)</name>
        <dbReference type="ChEBI" id="CHEBI:29105"/>
    </ligand>
</feature>
<dbReference type="CDD" id="cd00672">
    <property type="entry name" value="CysRS_core"/>
    <property type="match status" value="1"/>
</dbReference>
<dbReference type="GO" id="GO:0005829">
    <property type="term" value="C:cytosol"/>
    <property type="evidence" value="ECO:0007669"/>
    <property type="project" value="TreeGrafter"/>
</dbReference>
<keyword evidence="7 13" id="KW-0547">Nucleotide-binding</keyword>
<keyword evidence="5 13" id="KW-0436">Ligase</keyword>
<comment type="cofactor">
    <cofactor evidence="13">
        <name>Zn(2+)</name>
        <dbReference type="ChEBI" id="CHEBI:29105"/>
    </cofactor>
    <text evidence="13">Binds 1 zinc ion per subunit.</text>
</comment>
<dbReference type="InterPro" id="IPR014729">
    <property type="entry name" value="Rossmann-like_a/b/a_fold"/>
</dbReference>
<protein>
    <recommendedName>
        <fullName evidence="13">Cysteine--tRNA ligase</fullName>
        <ecNumber evidence="13">6.1.1.16</ecNumber>
    </recommendedName>
    <alternativeName>
        <fullName evidence="13">Cysteinyl-tRNA synthetase</fullName>
        <shortName evidence="13">CysRS</shortName>
    </alternativeName>
</protein>
<comment type="similarity">
    <text evidence="2 13">Belongs to the class-I aminoacyl-tRNA synthetase family.</text>
</comment>
<evidence type="ECO:0000256" key="11">
    <source>
        <dbReference type="ARBA" id="ARBA00023146"/>
    </source>
</evidence>
<evidence type="ECO:0000256" key="2">
    <source>
        <dbReference type="ARBA" id="ARBA00005594"/>
    </source>
</evidence>
<dbReference type="PANTHER" id="PTHR10890">
    <property type="entry name" value="CYSTEINYL-TRNA SYNTHETASE"/>
    <property type="match status" value="1"/>
</dbReference>
<dbReference type="EMBL" id="LJZQ01000041">
    <property type="protein sequence ID" value="KPQ26862.1"/>
    <property type="molecule type" value="Genomic_DNA"/>
</dbReference>
<comment type="subcellular location">
    <subcellularLocation>
        <location evidence="1 13">Cytoplasm</location>
    </subcellularLocation>
</comment>
<evidence type="ECO:0000256" key="5">
    <source>
        <dbReference type="ARBA" id="ARBA00022598"/>
    </source>
</evidence>
<evidence type="ECO:0000256" key="3">
    <source>
        <dbReference type="ARBA" id="ARBA00011245"/>
    </source>
</evidence>
<evidence type="ECO:0000256" key="9">
    <source>
        <dbReference type="ARBA" id="ARBA00022840"/>
    </source>
</evidence>
<keyword evidence="4 13" id="KW-0963">Cytoplasm</keyword>
<proteinExistence type="inferred from homology"/>
<dbReference type="Pfam" id="PF01406">
    <property type="entry name" value="tRNA-synt_1e"/>
    <property type="match status" value="1"/>
</dbReference>
<dbReference type="PATRIC" id="fig|1305731.5.peg.2360"/>
<evidence type="ECO:0000256" key="7">
    <source>
        <dbReference type="ARBA" id="ARBA00022741"/>
    </source>
</evidence>
<evidence type="ECO:0000256" key="4">
    <source>
        <dbReference type="ARBA" id="ARBA00022490"/>
    </source>
</evidence>
<feature type="short sequence motif" description="'HIGH' region" evidence="13">
    <location>
        <begin position="34"/>
        <end position="44"/>
    </location>
</feature>
<comment type="catalytic activity">
    <reaction evidence="12 13">
        <text>tRNA(Cys) + L-cysteine + ATP = L-cysteinyl-tRNA(Cys) + AMP + diphosphate</text>
        <dbReference type="Rhea" id="RHEA:17773"/>
        <dbReference type="Rhea" id="RHEA-COMP:9661"/>
        <dbReference type="Rhea" id="RHEA-COMP:9679"/>
        <dbReference type="ChEBI" id="CHEBI:30616"/>
        <dbReference type="ChEBI" id="CHEBI:33019"/>
        <dbReference type="ChEBI" id="CHEBI:35235"/>
        <dbReference type="ChEBI" id="CHEBI:78442"/>
        <dbReference type="ChEBI" id="CHEBI:78517"/>
        <dbReference type="ChEBI" id="CHEBI:456215"/>
        <dbReference type="EC" id="6.1.1.16"/>
    </reaction>
</comment>
<dbReference type="EC" id="6.1.1.16" evidence="13"/>
<dbReference type="PRINTS" id="PR00983">
    <property type="entry name" value="TRNASYNTHCYS"/>
</dbReference>
<evidence type="ECO:0000256" key="1">
    <source>
        <dbReference type="ARBA" id="ARBA00004496"/>
    </source>
</evidence>
<dbReference type="Gene3D" id="1.20.120.1910">
    <property type="entry name" value="Cysteine-tRNA ligase, C-terminal anti-codon recognition domain"/>
    <property type="match status" value="1"/>
</dbReference>
<feature type="binding site" evidence="13">
    <location>
        <position position="241"/>
    </location>
    <ligand>
        <name>Zn(2+)</name>
        <dbReference type="ChEBI" id="CHEBI:29105"/>
    </ligand>
</feature>
<gene>
    <name evidence="15" type="primary">cysS-2</name>
    <name evidence="13" type="synonym">cysS</name>
    <name evidence="15" type="ORF">HLUCCX14_16985</name>
</gene>
<dbReference type="HAMAP" id="MF_00041">
    <property type="entry name" value="Cys_tRNA_synth"/>
    <property type="match status" value="1"/>
</dbReference>
<dbReference type="GO" id="GO:0004817">
    <property type="term" value="F:cysteine-tRNA ligase activity"/>
    <property type="evidence" value="ECO:0007669"/>
    <property type="project" value="UniProtKB-UniRule"/>
</dbReference>
<evidence type="ECO:0000256" key="10">
    <source>
        <dbReference type="ARBA" id="ARBA00022917"/>
    </source>
</evidence>
<dbReference type="Gene3D" id="3.40.50.620">
    <property type="entry name" value="HUPs"/>
    <property type="match status" value="1"/>
</dbReference>
<dbReference type="SUPFAM" id="SSF47323">
    <property type="entry name" value="Anticodon-binding domain of a subclass of class I aminoacyl-tRNA synthetases"/>
    <property type="match status" value="1"/>
</dbReference>
<sequence>MGADGIQLFNTLAGQKEPLSTELPGRVTMYVCGPTVYNYAHIGNARPAVIFDMLARLLRHDYSCVLYARNFTDVDDKINAAADAEGVSIKTLTDRYIDAYHEDLEALGVEAPDLEPRVTEHIPDIIELIQALMIRGHAYEASGHVLFHVPSYPDYGALSRRKPEDMLAGARVEVAPYKRSPLDFVLWKPSTSDQPGWASPWGRGRPGWHVECSAMIGKHLGTTIDIHGGGQDLVFPHHENEIAQGTCANGTRYCRSWVHNSFVTVDGQKMSKSQGNVLLIRDMLAKAPGEAIRLALLSTHYRNPLDWNERRLTQSIGILARWYGCLADAEDDTLQVGAESEPDAEILAALRDDLNVSRALKRLHELCHQVQQADTRERAREAARTFRASAGMLGLLRSPSQLVLADLRVAESSSRREKLPPENIEAMVLERRKARDQKDFARADAIREQLSQEGVVIEDTAQGSHWRWEYEPHR</sequence>
<dbReference type="STRING" id="1305731.GCA_000934705_00170"/>
<comment type="caution">
    <text evidence="15">The sequence shown here is derived from an EMBL/GenBank/DDBJ whole genome shotgun (WGS) entry which is preliminary data.</text>
</comment>
<dbReference type="OrthoDB" id="9815130at2"/>
<dbReference type="SUPFAM" id="SSF52374">
    <property type="entry name" value="Nucleotidylyl transferase"/>
    <property type="match status" value="1"/>
</dbReference>
<accession>A0A0P8BEW5</accession>
<dbReference type="Pfam" id="PF23493">
    <property type="entry name" value="CysS_C"/>
    <property type="match status" value="1"/>
</dbReference>
<keyword evidence="8 13" id="KW-0862">Zinc</keyword>
<dbReference type="InterPro" id="IPR056411">
    <property type="entry name" value="CysS_C"/>
</dbReference>
<keyword evidence="10 13" id="KW-0648">Protein biosynthesis</keyword>
<dbReference type="PANTHER" id="PTHR10890:SF3">
    <property type="entry name" value="CYSTEINE--TRNA LIGASE, CYTOPLASMIC"/>
    <property type="match status" value="1"/>
</dbReference>
<dbReference type="InterPro" id="IPR015803">
    <property type="entry name" value="Cys-tRNA-ligase"/>
</dbReference>
<dbReference type="Proteomes" id="UP000050416">
    <property type="component" value="Unassembled WGS sequence"/>
</dbReference>
<feature type="domain" description="Cysteinyl-tRNA synthetase class Ia DALR" evidence="14">
    <location>
        <begin position="345"/>
        <end position="403"/>
    </location>
</feature>
<dbReference type="AlphaFoldDB" id="A0A0P8BEW5"/>
<dbReference type="NCBIfam" id="TIGR00435">
    <property type="entry name" value="cysS"/>
    <property type="match status" value="1"/>
</dbReference>
<dbReference type="InterPro" id="IPR015273">
    <property type="entry name" value="Cys-tRNA-synt_Ia_DALR"/>
</dbReference>
<dbReference type="GO" id="GO:0006423">
    <property type="term" value="P:cysteinyl-tRNA aminoacylation"/>
    <property type="evidence" value="ECO:0007669"/>
    <property type="project" value="UniProtKB-UniRule"/>
</dbReference>
<dbReference type="InterPro" id="IPR032678">
    <property type="entry name" value="tRNA-synt_1_cat_dom"/>
</dbReference>
<dbReference type="GO" id="GO:0005524">
    <property type="term" value="F:ATP binding"/>
    <property type="evidence" value="ECO:0007669"/>
    <property type="project" value="UniProtKB-UniRule"/>
</dbReference>
<reference evidence="15 16" key="1">
    <citation type="submission" date="2015-09" db="EMBL/GenBank/DDBJ databases">
        <title>Identification and resolution of microdiversity through metagenomic sequencing of parallel consortia.</title>
        <authorList>
            <person name="Nelson W.C."/>
            <person name="Romine M.F."/>
            <person name="Lindemann S.R."/>
        </authorList>
    </citation>
    <scope>NUCLEOTIDE SEQUENCE [LARGE SCALE GENOMIC DNA]</scope>
    <source>
        <strain evidence="15">HL-55</strain>
    </source>
</reference>
<evidence type="ECO:0000313" key="15">
    <source>
        <dbReference type="EMBL" id="KPQ26862.1"/>
    </source>
</evidence>
<dbReference type="InterPro" id="IPR024909">
    <property type="entry name" value="Cys-tRNA/MSH_ligase"/>
</dbReference>
<organism evidence="15 16">
    <name type="scientific">Marinobacter excellens HL-55</name>
    <dbReference type="NCBI Taxonomy" id="1305731"/>
    <lineage>
        <taxon>Bacteria</taxon>
        <taxon>Pseudomonadati</taxon>
        <taxon>Pseudomonadota</taxon>
        <taxon>Gammaproteobacteria</taxon>
        <taxon>Pseudomonadales</taxon>
        <taxon>Marinobacteraceae</taxon>
        <taxon>Marinobacter</taxon>
    </lineage>
</organism>
<evidence type="ECO:0000256" key="13">
    <source>
        <dbReference type="HAMAP-Rule" id="MF_00041"/>
    </source>
</evidence>
<name>A0A0P8BEW5_9GAMM</name>
<evidence type="ECO:0000256" key="12">
    <source>
        <dbReference type="ARBA" id="ARBA00047398"/>
    </source>
</evidence>
<keyword evidence="11 13" id="KW-0030">Aminoacyl-tRNA synthetase</keyword>
<dbReference type="FunFam" id="3.40.50.620:FF:000068">
    <property type="entry name" value="Cysteine--tRNA ligase"/>
    <property type="match status" value="1"/>
</dbReference>
<keyword evidence="6 13" id="KW-0479">Metal-binding</keyword>
<dbReference type="SMART" id="SM00840">
    <property type="entry name" value="DALR_2"/>
    <property type="match status" value="1"/>
</dbReference>
<evidence type="ECO:0000256" key="8">
    <source>
        <dbReference type="ARBA" id="ARBA00022833"/>
    </source>
</evidence>
<evidence type="ECO:0000313" key="16">
    <source>
        <dbReference type="Proteomes" id="UP000050416"/>
    </source>
</evidence>
<feature type="binding site" evidence="13">
    <location>
        <position position="272"/>
    </location>
    <ligand>
        <name>ATP</name>
        <dbReference type="ChEBI" id="CHEBI:30616"/>
    </ligand>
</feature>
<evidence type="ECO:0000259" key="14">
    <source>
        <dbReference type="SMART" id="SM00840"/>
    </source>
</evidence>